<accession>A0A1H6H8P3</accession>
<dbReference type="AlphaFoldDB" id="A0A1H6H8P3"/>
<gene>
    <name evidence="1" type="ORF">SAMN05421593_1466</name>
</gene>
<dbReference type="OrthoDB" id="1273053at2"/>
<reference evidence="1 2" key="1">
    <citation type="submission" date="2016-10" db="EMBL/GenBank/DDBJ databases">
        <authorList>
            <person name="de Groot N.N."/>
        </authorList>
    </citation>
    <scope>NUCLEOTIDE SEQUENCE [LARGE SCALE GENOMIC DNA]</scope>
    <source>
        <strain evidence="1 2">DSM 23031</strain>
    </source>
</reference>
<protein>
    <submittedName>
        <fullName evidence="1">Uncharacterized protein</fullName>
    </submittedName>
</protein>
<proteinExistence type="predicted"/>
<evidence type="ECO:0000313" key="1">
    <source>
        <dbReference type="EMBL" id="SEH31512.1"/>
    </source>
</evidence>
<sequence>MSDVKNMPLHERRIIMIASDETKLKQRTLDWSKIFINEEDLSFYKSLINHKKDSNDSRSIIQKFKDKFHDEVKDGFAYYFKEKRLPLVICKIDDVINNFKFPPQHPKNGFAYACNDIEPDLYLPLSMFHSYMYQSKLSAFNELCAALGARTCRVISVEENGKIITNNAELNKIPTKLGLISSKLNLKINKKTNRESIIYLELPKPNKIKSYESLWLDSEPTWKSLQKIRLSNDLLKYTVDLNYTDEMGVDTKLAASINSVGGNIGGVFTGITKVMYKFEVEFWPKDQIL</sequence>
<dbReference type="RefSeq" id="WP_089690766.1">
    <property type="nucleotide sequence ID" value="NZ_FNWQ01000002.1"/>
</dbReference>
<dbReference type="STRING" id="680127.SAMN05421593_1466"/>
<name>A0A1H6H8P3_CHRCI</name>
<dbReference type="Proteomes" id="UP000198561">
    <property type="component" value="Unassembled WGS sequence"/>
</dbReference>
<dbReference type="EMBL" id="FNWQ01000002">
    <property type="protein sequence ID" value="SEH31512.1"/>
    <property type="molecule type" value="Genomic_DNA"/>
</dbReference>
<organism evidence="1 2">
    <name type="scientific">Chryseobacterium culicis</name>
    <dbReference type="NCBI Taxonomy" id="680127"/>
    <lineage>
        <taxon>Bacteria</taxon>
        <taxon>Pseudomonadati</taxon>
        <taxon>Bacteroidota</taxon>
        <taxon>Flavobacteriia</taxon>
        <taxon>Flavobacteriales</taxon>
        <taxon>Weeksellaceae</taxon>
        <taxon>Chryseobacterium group</taxon>
        <taxon>Chryseobacterium</taxon>
    </lineage>
</organism>
<evidence type="ECO:0000313" key="2">
    <source>
        <dbReference type="Proteomes" id="UP000198561"/>
    </source>
</evidence>